<keyword evidence="11" id="KW-0115">cAMP biosynthesis</keyword>
<comment type="subcellular location">
    <subcellularLocation>
        <location evidence="3">Membrane</location>
        <topology evidence="3">Multi-pass membrane protein</topology>
    </subcellularLocation>
</comment>
<dbReference type="InterPro" id="IPR029787">
    <property type="entry name" value="Nucleotide_cyclase"/>
</dbReference>
<feature type="transmembrane region" description="Helical" evidence="15">
    <location>
        <begin position="236"/>
        <end position="256"/>
    </location>
</feature>
<evidence type="ECO:0000313" key="18">
    <source>
        <dbReference type="Proteomes" id="UP000789390"/>
    </source>
</evidence>
<evidence type="ECO:0000256" key="7">
    <source>
        <dbReference type="ARBA" id="ARBA00022741"/>
    </source>
</evidence>
<dbReference type="GO" id="GO:0007189">
    <property type="term" value="P:adenylate cyclase-activating G protein-coupled receptor signaling pathway"/>
    <property type="evidence" value="ECO:0007669"/>
    <property type="project" value="TreeGrafter"/>
</dbReference>
<proteinExistence type="inferred from homology"/>
<dbReference type="Pfam" id="PF16214">
    <property type="entry name" value="AC_N"/>
    <property type="match status" value="1"/>
</dbReference>
<dbReference type="InterPro" id="IPR018297">
    <property type="entry name" value="A/G_cyclase_CS"/>
</dbReference>
<dbReference type="FunFam" id="3.30.70.1230:FF:000008">
    <property type="entry name" value="Adenylate cyclase type 9"/>
    <property type="match status" value="1"/>
</dbReference>
<dbReference type="GO" id="GO:0006171">
    <property type="term" value="P:cAMP biosynthetic process"/>
    <property type="evidence" value="ECO:0007669"/>
    <property type="project" value="UniProtKB-KW"/>
</dbReference>
<dbReference type="EMBL" id="CAKKLH010000326">
    <property type="protein sequence ID" value="CAH0112460.1"/>
    <property type="molecule type" value="Genomic_DNA"/>
</dbReference>
<dbReference type="SMART" id="SM00044">
    <property type="entry name" value="CYCc"/>
    <property type="match status" value="2"/>
</dbReference>
<gene>
    <name evidence="17" type="ORF">DGAL_LOCUS16179</name>
</gene>
<organism evidence="17 18">
    <name type="scientific">Daphnia galeata</name>
    <dbReference type="NCBI Taxonomy" id="27404"/>
    <lineage>
        <taxon>Eukaryota</taxon>
        <taxon>Metazoa</taxon>
        <taxon>Ecdysozoa</taxon>
        <taxon>Arthropoda</taxon>
        <taxon>Crustacea</taxon>
        <taxon>Branchiopoda</taxon>
        <taxon>Diplostraca</taxon>
        <taxon>Cladocera</taxon>
        <taxon>Anomopoda</taxon>
        <taxon>Daphniidae</taxon>
        <taxon>Daphnia</taxon>
    </lineage>
</organism>
<dbReference type="GO" id="GO:0035556">
    <property type="term" value="P:intracellular signal transduction"/>
    <property type="evidence" value="ECO:0007669"/>
    <property type="project" value="InterPro"/>
</dbReference>
<keyword evidence="13 14" id="KW-0456">Lyase</keyword>
<dbReference type="PANTHER" id="PTHR45627:SF12">
    <property type="entry name" value="ADENYLATE CYCLASE TYPE 2"/>
    <property type="match status" value="1"/>
</dbReference>
<feature type="transmembrane region" description="Helical" evidence="15">
    <location>
        <begin position="911"/>
        <end position="930"/>
    </location>
</feature>
<dbReference type="GO" id="GO:0005886">
    <property type="term" value="C:plasma membrane"/>
    <property type="evidence" value="ECO:0007669"/>
    <property type="project" value="TreeGrafter"/>
</dbReference>
<evidence type="ECO:0000256" key="4">
    <source>
        <dbReference type="ARBA" id="ARBA00012201"/>
    </source>
</evidence>
<evidence type="ECO:0000256" key="14">
    <source>
        <dbReference type="RuleBase" id="RU000405"/>
    </source>
</evidence>
<evidence type="ECO:0000256" key="15">
    <source>
        <dbReference type="SAM" id="Phobius"/>
    </source>
</evidence>
<keyword evidence="6" id="KW-0479">Metal-binding</keyword>
<feature type="transmembrane region" description="Helical" evidence="15">
    <location>
        <begin position="179"/>
        <end position="197"/>
    </location>
</feature>
<keyword evidence="8" id="KW-0067">ATP-binding</keyword>
<evidence type="ECO:0000256" key="5">
    <source>
        <dbReference type="ARBA" id="ARBA00022692"/>
    </source>
</evidence>
<comment type="similarity">
    <text evidence="14">Belongs to the adenylyl cyclase class-4/guanylyl cyclase family.</text>
</comment>
<evidence type="ECO:0000256" key="10">
    <source>
        <dbReference type="ARBA" id="ARBA00022989"/>
    </source>
</evidence>
<name>A0A8J2S802_9CRUS</name>
<evidence type="ECO:0000256" key="6">
    <source>
        <dbReference type="ARBA" id="ARBA00022723"/>
    </source>
</evidence>
<dbReference type="InterPro" id="IPR001054">
    <property type="entry name" value="A/G_cyclase"/>
</dbReference>
<feature type="transmembrane region" description="Helical" evidence="15">
    <location>
        <begin position="204"/>
        <end position="224"/>
    </location>
</feature>
<feature type="transmembrane region" description="Helical" evidence="15">
    <location>
        <begin position="144"/>
        <end position="167"/>
    </location>
</feature>
<feature type="transmembrane region" description="Helical" evidence="15">
    <location>
        <begin position="760"/>
        <end position="781"/>
    </location>
</feature>
<dbReference type="GO" id="GO:0005524">
    <property type="term" value="F:ATP binding"/>
    <property type="evidence" value="ECO:0007669"/>
    <property type="project" value="UniProtKB-KW"/>
</dbReference>
<evidence type="ECO:0000256" key="1">
    <source>
        <dbReference type="ARBA" id="ARBA00001593"/>
    </source>
</evidence>
<keyword evidence="18" id="KW-1185">Reference proteome</keyword>
<protein>
    <recommendedName>
        <fullName evidence="4">adenylate cyclase</fullName>
        <ecNumber evidence="4">4.6.1.1</ecNumber>
    </recommendedName>
</protein>
<dbReference type="SUPFAM" id="SSF55073">
    <property type="entry name" value="Nucleotide cyclase"/>
    <property type="match status" value="2"/>
</dbReference>
<evidence type="ECO:0000313" key="17">
    <source>
        <dbReference type="EMBL" id="CAH0112460.1"/>
    </source>
</evidence>
<evidence type="ECO:0000256" key="12">
    <source>
        <dbReference type="ARBA" id="ARBA00023136"/>
    </source>
</evidence>
<comment type="cofactor">
    <cofactor evidence="2">
        <name>Mg(2+)</name>
        <dbReference type="ChEBI" id="CHEBI:18420"/>
    </cofactor>
</comment>
<evidence type="ECO:0000259" key="16">
    <source>
        <dbReference type="PROSITE" id="PS50125"/>
    </source>
</evidence>
<feature type="transmembrane region" description="Helical" evidence="15">
    <location>
        <begin position="115"/>
        <end position="132"/>
    </location>
</feature>
<keyword evidence="10 15" id="KW-1133">Transmembrane helix</keyword>
<keyword evidence="9" id="KW-0460">Magnesium</keyword>
<comment type="caution">
    <text evidence="17">The sequence shown here is derived from an EMBL/GenBank/DDBJ whole genome shotgun (WGS) entry which is preliminary data.</text>
</comment>
<evidence type="ECO:0000256" key="9">
    <source>
        <dbReference type="ARBA" id="ARBA00022842"/>
    </source>
</evidence>
<feature type="transmembrane region" description="Helical" evidence="15">
    <location>
        <begin position="84"/>
        <end position="103"/>
    </location>
</feature>
<dbReference type="GO" id="GO:0004016">
    <property type="term" value="F:adenylate cyclase activity"/>
    <property type="evidence" value="ECO:0007669"/>
    <property type="project" value="UniProtKB-EC"/>
</dbReference>
<reference evidence="17" key="1">
    <citation type="submission" date="2021-11" db="EMBL/GenBank/DDBJ databases">
        <authorList>
            <person name="Schell T."/>
        </authorList>
    </citation>
    <scope>NUCLEOTIDE SEQUENCE</scope>
    <source>
        <strain evidence="17">M5</strain>
    </source>
</reference>
<evidence type="ECO:0000256" key="3">
    <source>
        <dbReference type="ARBA" id="ARBA00004141"/>
    </source>
</evidence>
<dbReference type="GO" id="GO:0046872">
    <property type="term" value="F:metal ion binding"/>
    <property type="evidence" value="ECO:0007669"/>
    <property type="project" value="UniProtKB-KW"/>
</dbReference>
<dbReference type="GO" id="GO:0007193">
    <property type="term" value="P:adenylate cyclase-inhibiting G protein-coupled receptor signaling pathway"/>
    <property type="evidence" value="ECO:0007669"/>
    <property type="project" value="TreeGrafter"/>
</dbReference>
<feature type="transmembrane region" description="Helical" evidence="15">
    <location>
        <begin position="834"/>
        <end position="856"/>
    </location>
</feature>
<evidence type="ECO:0000256" key="13">
    <source>
        <dbReference type="ARBA" id="ARBA00023239"/>
    </source>
</evidence>
<feature type="domain" description="Guanylate cyclase" evidence="16">
    <location>
        <begin position="1039"/>
        <end position="1189"/>
    </location>
</feature>
<dbReference type="Proteomes" id="UP000789390">
    <property type="component" value="Unassembled WGS sequence"/>
</dbReference>
<accession>A0A8J2S802</accession>
<evidence type="ECO:0000256" key="8">
    <source>
        <dbReference type="ARBA" id="ARBA00022840"/>
    </source>
</evidence>
<dbReference type="InterPro" id="IPR032628">
    <property type="entry name" value="AC_N"/>
</dbReference>
<dbReference type="PROSITE" id="PS00452">
    <property type="entry name" value="GUANYLATE_CYCLASE_1"/>
    <property type="match status" value="1"/>
</dbReference>
<dbReference type="PROSITE" id="PS50125">
    <property type="entry name" value="GUANYLATE_CYCLASE_2"/>
    <property type="match status" value="2"/>
</dbReference>
<dbReference type="EC" id="4.6.1.1" evidence="4"/>
<keyword evidence="7" id="KW-0547">Nucleotide-binding</keyword>
<sequence length="1347" mass="152545">MKETAMEEIDNLNETVPPMRGMELVARSSIHSLRPPSIVSSSTSDNSEAHIWKLTDLRKRFKNKNLETLYVRYQQRLMHVDLKGFLLLQIFLSFVFILIFLCLNTDDERRAVPEIIGQTILLLTAGLCYGVAYREKPFKKYQFLYMVMAVALAFVLVAVDLGLDFWFANRNKTNPNEEFIFHVPAALYTILAVYNLLPIASLRVTMLIGFSVSIVHLIATALLFHTRSSVNNEIDISLIIADVAFYLTANCFGIFAKCLNEMTLRRAFLDRRRCIESTIKLDYEKSQEEQLMLSILPKHIADDVGTKMREAVQQIRKRENTTPPSRKPFDTLLQMHSDVSVLYADIVNFTPLTATLSAGSLVFMLNELFGKFDEAARENNCLRIKILGDCYYCVSGIEPDSTTAHAKNCVEMGFKMIEIIRQVREDHQVDVDMRIGVHSGRVISGVIGLRKWQYDIWSRDVTIANHMEQSGIAGCVHISMATKNLLGDSYKFEPGNGMRRDPYLAKLGIETFLIVSTDASQSKDGEIKKIKFKANPFATLPRMNNSNDDITIEGASNNHRVNFETNSKPLNETDSSSLDSLYEKLPPSLPVMINQRIPLTTSLPHIYSKGRQVSLASGDEQPEEMYIRPVKNGRKSSATSGTGRRLIAKRRSTTGENTARRGAVLMDNTLVSFRRMMDQADSKMEKAIESMRLSKVKSSKNPNEHLDVNLFLFFSNGSWERPFLQRPDPLFNLYILGAIPVLIGIMTIQLALYSSGEPRLFWWVFGVALIVLVLVGICLWVPQFWQRSRNSIINDPENFENLASDSPEPSRSNSTVSAAFFKIDSLCSSLTARILIFLLVTVAVGACGLVDLEIVINSKNFTLQAIEQNVTFTGLCVFGDPRIYLWYFTYICSLTMFVAFGFYRIHFLLKFSFYVAALATYTVILTIHIYPDICSIIYSQEDCLLCRASPSIQPELSHALYLFSILLVLHVADRQIEFIYRLDYVWQRQLDSEQEEANTTRIVNKMLLQNILPLHVAEVYLDTSRCGEQLYHEEHKRVAVMFASINFFDHYPENDTHDDGGKQLKDCLEVLNSIISAFDALSFEESFSCIEKIKIVGSTYMAASGLTSIRNGSTETVAESESRVISLINMIKFASTMSTVLEQLNRKESHNFRLRIGIEYGPVIAGVVGAQKPLYDVWGDTVNMASRLEYTSQSGDIQVTEKTAKLLQASRINCEKRGETFLKGKGLVMTYWVRPDVSVLNDFMRGSSSAVKSFLGFNDMVIPPSTRNSLSHKPNRPSVLFEEDEEDSLSHRDFQHVPAAVANTTCTQSPSMKLEICKFIEHKKVPIKEDVHLQEINLYVEEELTYL</sequence>
<dbReference type="PANTHER" id="PTHR45627">
    <property type="entry name" value="ADENYLATE CYCLASE TYPE 1"/>
    <property type="match status" value="1"/>
</dbReference>
<dbReference type="Gene3D" id="3.30.70.1230">
    <property type="entry name" value="Nucleotide cyclase"/>
    <property type="match status" value="2"/>
</dbReference>
<keyword evidence="12 15" id="KW-0472">Membrane</keyword>
<evidence type="ECO:0000256" key="2">
    <source>
        <dbReference type="ARBA" id="ARBA00001946"/>
    </source>
</evidence>
<dbReference type="Pfam" id="PF00211">
    <property type="entry name" value="Guanylate_cyc"/>
    <property type="match status" value="2"/>
</dbReference>
<evidence type="ECO:0000256" key="11">
    <source>
        <dbReference type="ARBA" id="ARBA00022998"/>
    </source>
</evidence>
<dbReference type="FunFam" id="3.30.70.1230:FF:000024">
    <property type="entry name" value="ACXA, isoform A"/>
    <property type="match status" value="1"/>
</dbReference>
<feature type="domain" description="Guanylate cyclase" evidence="16">
    <location>
        <begin position="340"/>
        <end position="468"/>
    </location>
</feature>
<feature type="transmembrane region" description="Helical" evidence="15">
    <location>
        <begin position="884"/>
        <end position="904"/>
    </location>
</feature>
<dbReference type="CDD" id="cd07302">
    <property type="entry name" value="CHD"/>
    <property type="match status" value="2"/>
</dbReference>
<feature type="transmembrane region" description="Helical" evidence="15">
    <location>
        <begin position="731"/>
        <end position="754"/>
    </location>
</feature>
<comment type="catalytic activity">
    <reaction evidence="1">
        <text>ATP = 3',5'-cyclic AMP + diphosphate</text>
        <dbReference type="Rhea" id="RHEA:15389"/>
        <dbReference type="ChEBI" id="CHEBI:30616"/>
        <dbReference type="ChEBI" id="CHEBI:33019"/>
        <dbReference type="ChEBI" id="CHEBI:58165"/>
        <dbReference type="EC" id="4.6.1.1"/>
    </reaction>
</comment>
<dbReference type="OrthoDB" id="10006362at2759"/>
<keyword evidence="5 15" id="KW-0812">Transmembrane</keyword>